<dbReference type="EMBL" id="KV878338">
    <property type="protein sequence ID" value="OJJ49380.1"/>
    <property type="molecule type" value="Genomic_DNA"/>
</dbReference>
<evidence type="ECO:0000313" key="14">
    <source>
        <dbReference type="Proteomes" id="UP000184188"/>
    </source>
</evidence>
<dbReference type="GO" id="GO:0160102">
    <property type="term" value="F:tRNA (guanine(10)-N2)-methyltransferase activity"/>
    <property type="evidence" value="ECO:0007669"/>
    <property type="project" value="UniProtKB-EC"/>
</dbReference>
<proteinExistence type="inferred from homology"/>
<dbReference type="SUPFAM" id="SSF53335">
    <property type="entry name" value="S-adenosyl-L-methionine-dependent methyltransferases"/>
    <property type="match status" value="1"/>
</dbReference>
<dbReference type="PANTHER" id="PTHR13370">
    <property type="entry name" value="RNA METHYLASE-RELATED"/>
    <property type="match status" value="1"/>
</dbReference>
<dbReference type="GO" id="GO:0043528">
    <property type="term" value="C:tRNA (m2G10) methyltransferase complex"/>
    <property type="evidence" value="ECO:0007669"/>
    <property type="project" value="EnsemblFungi"/>
</dbReference>
<dbReference type="PROSITE" id="PS00092">
    <property type="entry name" value="N6_MTASE"/>
    <property type="match status" value="1"/>
</dbReference>
<evidence type="ECO:0000256" key="4">
    <source>
        <dbReference type="ARBA" id="ARBA00022603"/>
    </source>
</evidence>
<comment type="similarity">
    <text evidence="10">Belongs to the class I-like SAM-binding methyltransferase superfamily. TRM11 methyltransferase family.</text>
</comment>
<dbReference type="PANTHER" id="PTHR13370:SF3">
    <property type="entry name" value="TRNA (GUANINE(10)-N2)-METHYLTRANSFERASE HOMOLOG"/>
    <property type="match status" value="1"/>
</dbReference>
<accession>A0A1L9SQ84</accession>
<dbReference type="PROSITE" id="PS51627">
    <property type="entry name" value="SAM_MT_TRM11"/>
    <property type="match status" value="1"/>
</dbReference>
<keyword evidence="8 10" id="KW-0694">RNA-binding</keyword>
<dbReference type="InterPro" id="IPR059073">
    <property type="entry name" value="TRMT11_N"/>
</dbReference>
<evidence type="ECO:0000256" key="3">
    <source>
        <dbReference type="ARBA" id="ARBA00022555"/>
    </source>
</evidence>
<dbReference type="STRING" id="1073090.A0A1L9SQ84"/>
<evidence type="ECO:0000256" key="2">
    <source>
        <dbReference type="ARBA" id="ARBA00022490"/>
    </source>
</evidence>
<sequence length="462" mass="51855">MEYLIRFAQVHETFRRPELEALATVTGVDLEIIHYSQYSPYCLVRLPDEAAARALISRCILAKDIYELWGQGANYEEVYADVRRRTQARWAEYRDVSFRFAVDCFAGKRSQAAKTDIIQSFSFLGFEGPIRMKDVDEEFAVLEEYVSDVEAKAPTATTTTTTEPSPIPVDEGQEPKKIYFGRWVALSGRHAISKYDLKKRRYISTTSMDAELSLVTANMALAAPGKVFFDPFVGTGSFCVAAAHFGALTLGSDIDGRSFRGRDPAPGKPTGVMLNFEQYGLKSKFMDTFTSDLTHTPLLNRPILDGIICDPPYGVREGLRVLGTRDGRPREPRFVDGVPAHQLPGFVAPRKPYGFEAMLNDILNFAARSLVTDGRLSMWMPTASDEDGELAIPKHPNLEVISVSVQSFGNWSRRLITYKRLPEGFVSDMTVRRQKVDDEGVNADDLNAFRRMYFTRNKGGEN</sequence>
<gene>
    <name evidence="13" type="ORF">ASPZODRAFT_23620</name>
</gene>
<keyword evidence="3 10" id="KW-0820">tRNA-binding</keyword>
<dbReference type="Gene3D" id="3.40.50.150">
    <property type="entry name" value="Vaccinia Virus protein VP39"/>
    <property type="match status" value="1"/>
</dbReference>
<dbReference type="GO" id="GO:0030488">
    <property type="term" value="P:tRNA methylation"/>
    <property type="evidence" value="ECO:0007669"/>
    <property type="project" value="EnsemblFungi"/>
</dbReference>
<dbReference type="Pfam" id="PF01170">
    <property type="entry name" value="UPF0020"/>
    <property type="match status" value="1"/>
</dbReference>
<comment type="subcellular location">
    <subcellularLocation>
        <location evidence="1">Cytoplasm</location>
    </subcellularLocation>
</comment>
<evidence type="ECO:0000259" key="11">
    <source>
        <dbReference type="Pfam" id="PF01170"/>
    </source>
</evidence>
<dbReference type="GeneID" id="34614406"/>
<dbReference type="RefSeq" id="XP_022583890.1">
    <property type="nucleotide sequence ID" value="XM_022727942.1"/>
</dbReference>
<keyword evidence="6 10" id="KW-0949">S-adenosyl-L-methionine</keyword>
<evidence type="ECO:0000256" key="8">
    <source>
        <dbReference type="ARBA" id="ARBA00022884"/>
    </source>
</evidence>
<feature type="domain" description="Ribosomal RNA large subunit methyltransferase K/L-like methyltransferase" evidence="11">
    <location>
        <begin position="199"/>
        <end position="316"/>
    </location>
</feature>
<dbReference type="InterPro" id="IPR002052">
    <property type="entry name" value="DNA_methylase_N6_adenine_CS"/>
</dbReference>
<keyword evidence="7 10" id="KW-0819">tRNA processing</keyword>
<evidence type="ECO:0000256" key="10">
    <source>
        <dbReference type="PROSITE-ProRule" id="PRU00959"/>
    </source>
</evidence>
<dbReference type="PIRSF" id="PIRSF017259">
    <property type="entry name" value="tRNA_mtfrase_TRM11"/>
    <property type="match status" value="1"/>
</dbReference>
<evidence type="ECO:0000313" key="13">
    <source>
        <dbReference type="EMBL" id="OJJ49380.1"/>
    </source>
</evidence>
<keyword evidence="5 10" id="KW-0808">Transferase</keyword>
<dbReference type="Proteomes" id="UP000184188">
    <property type="component" value="Unassembled WGS sequence"/>
</dbReference>
<evidence type="ECO:0000256" key="1">
    <source>
        <dbReference type="ARBA" id="ARBA00004496"/>
    </source>
</evidence>
<name>A0A1L9SQ84_9EURO</name>
<evidence type="ECO:0000256" key="5">
    <source>
        <dbReference type="ARBA" id="ARBA00022679"/>
    </source>
</evidence>
<evidence type="ECO:0000256" key="6">
    <source>
        <dbReference type="ARBA" id="ARBA00022691"/>
    </source>
</evidence>
<keyword evidence="4 10" id="KW-0489">Methyltransferase</keyword>
<organism evidence="13 14">
    <name type="scientific">Penicilliopsis zonata CBS 506.65</name>
    <dbReference type="NCBI Taxonomy" id="1073090"/>
    <lineage>
        <taxon>Eukaryota</taxon>
        <taxon>Fungi</taxon>
        <taxon>Dikarya</taxon>
        <taxon>Ascomycota</taxon>
        <taxon>Pezizomycotina</taxon>
        <taxon>Eurotiomycetes</taxon>
        <taxon>Eurotiomycetidae</taxon>
        <taxon>Eurotiales</taxon>
        <taxon>Aspergillaceae</taxon>
        <taxon>Penicilliopsis</taxon>
    </lineage>
</organism>
<dbReference type="OrthoDB" id="296065at2759"/>
<keyword evidence="14" id="KW-1185">Reference proteome</keyword>
<evidence type="ECO:0000256" key="7">
    <source>
        <dbReference type="ARBA" id="ARBA00022694"/>
    </source>
</evidence>
<dbReference type="InterPro" id="IPR029063">
    <property type="entry name" value="SAM-dependent_MTases_sf"/>
</dbReference>
<evidence type="ECO:0000259" key="12">
    <source>
        <dbReference type="Pfam" id="PF25904"/>
    </source>
</evidence>
<dbReference type="GO" id="GO:0005737">
    <property type="term" value="C:cytoplasm"/>
    <property type="evidence" value="ECO:0007669"/>
    <property type="project" value="UniProtKB-SubCell"/>
</dbReference>
<evidence type="ECO:0000256" key="9">
    <source>
        <dbReference type="ARBA" id="ARBA00066937"/>
    </source>
</evidence>
<keyword evidence="2" id="KW-0963">Cytoplasm</keyword>
<protein>
    <recommendedName>
        <fullName evidence="9">tRNA (guanine(10)-N(2))-methyltransferase</fullName>
        <ecNumber evidence="9">2.1.1.214</ecNumber>
    </recommendedName>
</protein>
<reference evidence="14" key="1">
    <citation type="journal article" date="2017" name="Genome Biol.">
        <title>Comparative genomics reveals high biological diversity and specific adaptations in the industrially and medically important fungal genus Aspergillus.</title>
        <authorList>
            <person name="de Vries R.P."/>
            <person name="Riley R."/>
            <person name="Wiebenga A."/>
            <person name="Aguilar-Osorio G."/>
            <person name="Amillis S."/>
            <person name="Uchima C.A."/>
            <person name="Anderluh G."/>
            <person name="Asadollahi M."/>
            <person name="Askin M."/>
            <person name="Barry K."/>
            <person name="Battaglia E."/>
            <person name="Bayram O."/>
            <person name="Benocci T."/>
            <person name="Braus-Stromeyer S.A."/>
            <person name="Caldana C."/>
            <person name="Canovas D."/>
            <person name="Cerqueira G.C."/>
            <person name="Chen F."/>
            <person name="Chen W."/>
            <person name="Choi C."/>
            <person name="Clum A."/>
            <person name="Dos Santos R.A."/>
            <person name="Damasio A.R."/>
            <person name="Diallinas G."/>
            <person name="Emri T."/>
            <person name="Fekete E."/>
            <person name="Flipphi M."/>
            <person name="Freyberg S."/>
            <person name="Gallo A."/>
            <person name="Gournas C."/>
            <person name="Habgood R."/>
            <person name="Hainaut M."/>
            <person name="Harispe M.L."/>
            <person name="Henrissat B."/>
            <person name="Hilden K.S."/>
            <person name="Hope R."/>
            <person name="Hossain A."/>
            <person name="Karabika E."/>
            <person name="Karaffa L."/>
            <person name="Karanyi Z."/>
            <person name="Krasevec N."/>
            <person name="Kuo A."/>
            <person name="Kusch H."/>
            <person name="LaButti K."/>
            <person name="Lagendijk E.L."/>
            <person name="Lapidus A."/>
            <person name="Levasseur A."/>
            <person name="Lindquist E."/>
            <person name="Lipzen A."/>
            <person name="Logrieco A.F."/>
            <person name="MacCabe A."/>
            <person name="Maekelae M.R."/>
            <person name="Malavazi I."/>
            <person name="Melin P."/>
            <person name="Meyer V."/>
            <person name="Mielnichuk N."/>
            <person name="Miskei M."/>
            <person name="Molnar A.P."/>
            <person name="Mule G."/>
            <person name="Ngan C.Y."/>
            <person name="Orejas M."/>
            <person name="Orosz E."/>
            <person name="Ouedraogo J.P."/>
            <person name="Overkamp K.M."/>
            <person name="Park H.-S."/>
            <person name="Perrone G."/>
            <person name="Piumi F."/>
            <person name="Punt P.J."/>
            <person name="Ram A.F."/>
            <person name="Ramon A."/>
            <person name="Rauscher S."/>
            <person name="Record E."/>
            <person name="Riano-Pachon D.M."/>
            <person name="Robert V."/>
            <person name="Roehrig J."/>
            <person name="Ruller R."/>
            <person name="Salamov A."/>
            <person name="Salih N.S."/>
            <person name="Samson R.A."/>
            <person name="Sandor E."/>
            <person name="Sanguinetti M."/>
            <person name="Schuetze T."/>
            <person name="Sepcic K."/>
            <person name="Shelest E."/>
            <person name="Sherlock G."/>
            <person name="Sophianopoulou V."/>
            <person name="Squina F.M."/>
            <person name="Sun H."/>
            <person name="Susca A."/>
            <person name="Todd R.B."/>
            <person name="Tsang A."/>
            <person name="Unkles S.E."/>
            <person name="van de Wiele N."/>
            <person name="van Rossen-Uffink D."/>
            <person name="Oliveira J.V."/>
            <person name="Vesth T.C."/>
            <person name="Visser J."/>
            <person name="Yu J.-H."/>
            <person name="Zhou M."/>
            <person name="Andersen M.R."/>
            <person name="Archer D.B."/>
            <person name="Baker S.E."/>
            <person name="Benoit I."/>
            <person name="Brakhage A.A."/>
            <person name="Braus G.H."/>
            <person name="Fischer R."/>
            <person name="Frisvad J.C."/>
            <person name="Goldman G.H."/>
            <person name="Houbraken J."/>
            <person name="Oakley B."/>
            <person name="Pocsi I."/>
            <person name="Scazzocchio C."/>
            <person name="Seiboth B."/>
            <person name="vanKuyk P.A."/>
            <person name="Wortman J."/>
            <person name="Dyer P.S."/>
            <person name="Grigoriev I.V."/>
        </authorList>
    </citation>
    <scope>NUCLEOTIDE SEQUENCE [LARGE SCALE GENOMIC DNA]</scope>
    <source>
        <strain evidence="14">CBS 506.65</strain>
    </source>
</reference>
<dbReference type="InterPro" id="IPR016691">
    <property type="entry name" value="TRMT11"/>
</dbReference>
<dbReference type="Pfam" id="PF25904">
    <property type="entry name" value="Tmrp11_N"/>
    <property type="match status" value="1"/>
</dbReference>
<dbReference type="EC" id="2.1.1.214" evidence="9"/>
<dbReference type="AlphaFoldDB" id="A0A1L9SQ84"/>
<dbReference type="InterPro" id="IPR000241">
    <property type="entry name" value="RlmKL-like_Mtase"/>
</dbReference>
<dbReference type="GO" id="GO:0000049">
    <property type="term" value="F:tRNA binding"/>
    <property type="evidence" value="ECO:0007669"/>
    <property type="project" value="UniProtKB-UniRule"/>
</dbReference>
<feature type="domain" description="tRNA (guanine(10)-N(2))-methyltransferase TRMT11 N-terminal" evidence="12">
    <location>
        <begin position="1"/>
        <end position="189"/>
    </location>
</feature>
<dbReference type="VEuPathDB" id="FungiDB:ASPZODRAFT_23620"/>